<accession>A0A1Z3HLG1</accession>
<dbReference type="Gene3D" id="1.10.1760.20">
    <property type="match status" value="1"/>
</dbReference>
<dbReference type="RefSeq" id="WP_088429706.1">
    <property type="nucleotide sequence ID" value="NZ_CP021983.2"/>
</dbReference>
<dbReference type="GO" id="GO:0005886">
    <property type="term" value="C:plasma membrane"/>
    <property type="evidence" value="ECO:0007669"/>
    <property type="project" value="UniProtKB-SubCell"/>
</dbReference>
<keyword evidence="2" id="KW-0813">Transport</keyword>
<sequence>MHIPDGILPAQVCAGGYAMTGLATWYALRQINHKPDPTAEIPKGALLTAAFFVASSIYIPIPPASVHLILNGLLGVMLGYFAFPAILIGLFFQAIVLGHGGLTTLGVNAVMMGIPAVLAYHLFRLHDHFDRRLPARWSLAIFAFLGGGLGLGITALSFFTLVVATVPADFDSAAEKTAIVGLLLTHLPLIGIEGVFTALLVLFLQRVKPELLKESP</sequence>
<evidence type="ECO:0000256" key="5">
    <source>
        <dbReference type="ARBA" id="ARBA00022989"/>
    </source>
</evidence>
<keyword evidence="6 7" id="KW-0472">Membrane</keyword>
<comment type="subcellular location">
    <subcellularLocation>
        <location evidence="1">Cell membrane</location>
        <topology evidence="1">Multi-pass membrane protein</topology>
    </subcellularLocation>
</comment>
<feature type="transmembrane region" description="Helical" evidence="7">
    <location>
        <begin position="73"/>
        <end position="96"/>
    </location>
</feature>
<keyword evidence="5 7" id="KW-1133">Transmembrane helix</keyword>
<dbReference type="KEGG" id="hhg:XM38_020780"/>
<evidence type="ECO:0000256" key="2">
    <source>
        <dbReference type="ARBA" id="ARBA00022448"/>
    </source>
</evidence>
<keyword evidence="3" id="KW-1003">Cell membrane</keyword>
<dbReference type="Proteomes" id="UP000191901">
    <property type="component" value="Chromosome"/>
</dbReference>
<evidence type="ECO:0000256" key="4">
    <source>
        <dbReference type="ARBA" id="ARBA00022692"/>
    </source>
</evidence>
<dbReference type="AlphaFoldDB" id="A0A1Z3HLG1"/>
<evidence type="ECO:0000256" key="7">
    <source>
        <dbReference type="SAM" id="Phobius"/>
    </source>
</evidence>
<evidence type="ECO:0000313" key="8">
    <source>
        <dbReference type="EMBL" id="ASC71128.1"/>
    </source>
</evidence>
<proteinExistence type="predicted"/>
<evidence type="ECO:0000256" key="1">
    <source>
        <dbReference type="ARBA" id="ARBA00004651"/>
    </source>
</evidence>
<gene>
    <name evidence="8" type="primary">cbiM</name>
    <name evidence="8" type="ORF">XM38_020780</name>
</gene>
<feature type="transmembrane region" description="Helical" evidence="7">
    <location>
        <begin position="135"/>
        <end position="159"/>
    </location>
</feature>
<dbReference type="EMBL" id="CP021983">
    <property type="protein sequence ID" value="ASC71128.1"/>
    <property type="molecule type" value="Genomic_DNA"/>
</dbReference>
<dbReference type="PANTHER" id="PTHR34229:SF1">
    <property type="entry name" value="METAL TRANSPORT PROTEIN HI_1621-RELATED"/>
    <property type="match status" value="1"/>
</dbReference>
<dbReference type="PANTHER" id="PTHR34229">
    <property type="entry name" value="METAL TRANSPORT PROTEIN HI_1621-RELATED"/>
    <property type="match status" value="1"/>
</dbReference>
<evidence type="ECO:0000256" key="6">
    <source>
        <dbReference type="ARBA" id="ARBA00023136"/>
    </source>
</evidence>
<name>A0A1Z3HLG1_9CYAN</name>
<dbReference type="Pfam" id="PF01891">
    <property type="entry name" value="CbiM"/>
    <property type="match status" value="1"/>
</dbReference>
<protein>
    <submittedName>
        <fullName evidence="8">Cobalt uptake substrate-specific transmembrane region</fullName>
    </submittedName>
</protein>
<dbReference type="InterPro" id="IPR002751">
    <property type="entry name" value="CbiM/NikMN"/>
</dbReference>
<feature type="transmembrane region" description="Helical" evidence="7">
    <location>
        <begin position="44"/>
        <end position="61"/>
    </location>
</feature>
<feature type="transmembrane region" description="Helical" evidence="7">
    <location>
        <begin position="179"/>
        <end position="204"/>
    </location>
</feature>
<keyword evidence="9" id="KW-1185">Reference proteome</keyword>
<reference evidence="8 9" key="1">
    <citation type="journal article" date="2016" name="Biochim. Biophys. Acta">
        <title>Characterization of red-shifted phycobilisomes isolated from the chlorophyll f-containing cyanobacterium Halomicronema hongdechloris.</title>
        <authorList>
            <person name="Li Y."/>
            <person name="Lin Y."/>
            <person name="Garvey C.J."/>
            <person name="Birch D."/>
            <person name="Corkery R.W."/>
            <person name="Loughlin P.C."/>
            <person name="Scheer H."/>
            <person name="Willows R.D."/>
            <person name="Chen M."/>
        </authorList>
    </citation>
    <scope>NUCLEOTIDE SEQUENCE [LARGE SCALE GENOMIC DNA]</scope>
    <source>
        <strain evidence="8 9">C2206</strain>
    </source>
</reference>
<feature type="transmembrane region" description="Helical" evidence="7">
    <location>
        <begin position="102"/>
        <end position="123"/>
    </location>
</feature>
<organism evidence="8 9">
    <name type="scientific">Halomicronema hongdechloris C2206</name>
    <dbReference type="NCBI Taxonomy" id="1641165"/>
    <lineage>
        <taxon>Bacteria</taxon>
        <taxon>Bacillati</taxon>
        <taxon>Cyanobacteriota</taxon>
        <taxon>Cyanophyceae</taxon>
        <taxon>Nodosilineales</taxon>
        <taxon>Nodosilineaceae</taxon>
        <taxon>Halomicronema</taxon>
    </lineage>
</organism>
<keyword evidence="4 7" id="KW-0812">Transmembrane</keyword>
<dbReference type="NCBIfam" id="NF004905">
    <property type="entry name" value="PRK06265.1-5"/>
    <property type="match status" value="1"/>
</dbReference>
<evidence type="ECO:0000313" key="9">
    <source>
        <dbReference type="Proteomes" id="UP000191901"/>
    </source>
</evidence>
<dbReference type="GO" id="GO:0000041">
    <property type="term" value="P:transition metal ion transport"/>
    <property type="evidence" value="ECO:0007669"/>
    <property type="project" value="InterPro"/>
</dbReference>
<evidence type="ECO:0000256" key="3">
    <source>
        <dbReference type="ARBA" id="ARBA00022475"/>
    </source>
</evidence>
<dbReference type="OrthoDB" id="9809846at2"/>
<dbReference type="NCBIfam" id="NF004906">
    <property type="entry name" value="PRK06265.2-1"/>
    <property type="match status" value="1"/>
</dbReference>